<dbReference type="InterPro" id="IPR029044">
    <property type="entry name" value="Nucleotide-diphossugar_trans"/>
</dbReference>
<dbReference type="CDD" id="cd04181">
    <property type="entry name" value="NTP_transferase"/>
    <property type="match status" value="1"/>
</dbReference>
<reference evidence="3" key="1">
    <citation type="submission" date="2017-09" db="EMBL/GenBank/DDBJ databases">
        <title>Depth-based differentiation of microbial function through sediment-hosted aquifers and enrichment of novel symbionts in the deep terrestrial subsurface.</title>
        <authorList>
            <person name="Probst A.J."/>
            <person name="Ladd B."/>
            <person name="Jarett J.K."/>
            <person name="Geller-Mcgrath D.E."/>
            <person name="Sieber C.M.K."/>
            <person name="Emerson J.B."/>
            <person name="Anantharaman K."/>
            <person name="Thomas B.C."/>
            <person name="Malmstrom R."/>
            <person name="Stieglmeier M."/>
            <person name="Klingl A."/>
            <person name="Woyke T."/>
            <person name="Ryan C.M."/>
            <person name="Banfield J.F."/>
        </authorList>
    </citation>
    <scope>NUCLEOTIDE SEQUENCE [LARGE SCALE GENOMIC DNA]</scope>
</reference>
<dbReference type="AlphaFoldDB" id="A0A2M6W4F9"/>
<evidence type="ECO:0000313" key="3">
    <source>
        <dbReference type="Proteomes" id="UP000231183"/>
    </source>
</evidence>
<organism evidence="2 3">
    <name type="scientific">Candidatus Magasanikbacteria bacterium CG10_big_fil_rev_8_21_14_0_10_40_10</name>
    <dbReference type="NCBI Taxonomy" id="1974648"/>
    <lineage>
        <taxon>Bacteria</taxon>
        <taxon>Candidatus Magasanikiibacteriota</taxon>
    </lineage>
</organism>
<dbReference type="InterPro" id="IPR050486">
    <property type="entry name" value="Mannose-1P_guanyltransferase"/>
</dbReference>
<feature type="domain" description="Nucleotidyl transferase" evidence="1">
    <location>
        <begin position="2"/>
        <end position="184"/>
    </location>
</feature>
<name>A0A2M6W4F9_9BACT</name>
<gene>
    <name evidence="2" type="ORF">COU31_01825</name>
</gene>
<dbReference type="InterPro" id="IPR005835">
    <property type="entry name" value="NTP_transferase_dom"/>
</dbReference>
<dbReference type="EMBL" id="PFBX01000014">
    <property type="protein sequence ID" value="PIT87669.1"/>
    <property type="molecule type" value="Genomic_DNA"/>
</dbReference>
<sequence length="230" mass="25312">MKAIILAGGLGTRLRPLTDTIPKPLLPVQGKPIMQYAVENLAKYGFREIILGISYHADKIKEYFGDGSKFGVKLEYSLEKTPLGTGGAVRQAATNAGDEFVLVWGDNLSDVDIGVLRAVHHQSDCWITMTLTPRDDVENFGVAVLDKDKIIGFVEKPARDQSPSKLINAGVFVIKKIALDILPEGVSSIEKQCLESLAVQGRIGAYRHLGQWFPTDTIAKYELAQREFKV</sequence>
<evidence type="ECO:0000259" key="1">
    <source>
        <dbReference type="Pfam" id="PF00483"/>
    </source>
</evidence>
<comment type="caution">
    <text evidence="2">The sequence shown here is derived from an EMBL/GenBank/DDBJ whole genome shotgun (WGS) entry which is preliminary data.</text>
</comment>
<dbReference type="Gene3D" id="3.90.550.10">
    <property type="entry name" value="Spore Coat Polysaccharide Biosynthesis Protein SpsA, Chain A"/>
    <property type="match status" value="1"/>
</dbReference>
<proteinExistence type="predicted"/>
<protein>
    <recommendedName>
        <fullName evidence="1">Nucleotidyl transferase domain-containing protein</fullName>
    </recommendedName>
</protein>
<dbReference type="Pfam" id="PF00483">
    <property type="entry name" value="NTP_transferase"/>
    <property type="match status" value="1"/>
</dbReference>
<dbReference type="SUPFAM" id="SSF53448">
    <property type="entry name" value="Nucleotide-diphospho-sugar transferases"/>
    <property type="match status" value="1"/>
</dbReference>
<dbReference type="Proteomes" id="UP000231183">
    <property type="component" value="Unassembled WGS sequence"/>
</dbReference>
<accession>A0A2M6W4F9</accession>
<evidence type="ECO:0000313" key="2">
    <source>
        <dbReference type="EMBL" id="PIT87669.1"/>
    </source>
</evidence>
<dbReference type="PANTHER" id="PTHR22572">
    <property type="entry name" value="SUGAR-1-PHOSPHATE GUANYL TRANSFERASE"/>
    <property type="match status" value="1"/>
</dbReference>